<dbReference type="PANTHER" id="PTHR32305:SF17">
    <property type="entry name" value="TRNA NUCLEASE WAPA"/>
    <property type="match status" value="1"/>
</dbReference>
<accession>A0A919Y425</accession>
<dbReference type="InterPro" id="IPR050708">
    <property type="entry name" value="T6SS_VgrG/RHS"/>
</dbReference>
<gene>
    <name evidence="3" type="ORF">J41TS4_15100</name>
</gene>
<sequence>MQYYQLNGHGDVVGLTDSQGQQLNAYTYDIWGNPETEEETVPNIFRYSGEYWDSTTDLQYLRARWYDPNAGRFVSKDPYQGSLDNPLSLNRYSYVSNSPLKYVDPSGYRQEWVEILPSQYGKRLVTVLTR</sequence>
<dbReference type="PANTHER" id="PTHR32305">
    <property type="match status" value="1"/>
</dbReference>
<dbReference type="InterPro" id="IPR022385">
    <property type="entry name" value="Rhs_assc_core"/>
</dbReference>
<keyword evidence="4" id="KW-1185">Reference proteome</keyword>
<dbReference type="AlphaFoldDB" id="A0A919Y425"/>
<dbReference type="InterPro" id="IPR056823">
    <property type="entry name" value="TEN-like_YD-shell"/>
</dbReference>
<evidence type="ECO:0000256" key="1">
    <source>
        <dbReference type="ARBA" id="ARBA00022737"/>
    </source>
</evidence>
<comment type="caution">
    <text evidence="3">The sequence shown here is derived from an EMBL/GenBank/DDBJ whole genome shotgun (WGS) entry which is preliminary data.</text>
</comment>
<evidence type="ECO:0000259" key="2">
    <source>
        <dbReference type="Pfam" id="PF25023"/>
    </source>
</evidence>
<proteinExistence type="predicted"/>
<organism evidence="3 4">
    <name type="scientific">Paenibacillus apis</name>
    <dbReference type="NCBI Taxonomy" id="1792174"/>
    <lineage>
        <taxon>Bacteria</taxon>
        <taxon>Bacillati</taxon>
        <taxon>Bacillota</taxon>
        <taxon>Bacilli</taxon>
        <taxon>Bacillales</taxon>
        <taxon>Paenibacillaceae</taxon>
        <taxon>Paenibacillus</taxon>
    </lineage>
</organism>
<dbReference type="Proteomes" id="UP000678895">
    <property type="component" value="Unassembled WGS sequence"/>
</dbReference>
<dbReference type="Gene3D" id="2.180.10.10">
    <property type="entry name" value="RHS repeat-associated core"/>
    <property type="match status" value="1"/>
</dbReference>
<evidence type="ECO:0000313" key="4">
    <source>
        <dbReference type="Proteomes" id="UP000678895"/>
    </source>
</evidence>
<dbReference type="EMBL" id="BORS01000004">
    <property type="protein sequence ID" value="GIO41752.1"/>
    <property type="molecule type" value="Genomic_DNA"/>
</dbReference>
<evidence type="ECO:0000313" key="3">
    <source>
        <dbReference type="EMBL" id="GIO41752.1"/>
    </source>
</evidence>
<dbReference type="Pfam" id="PF25023">
    <property type="entry name" value="TEN_YD-shell"/>
    <property type="match status" value="1"/>
</dbReference>
<name>A0A919Y425_9BACL</name>
<feature type="domain" description="Teneurin-like YD-shell" evidence="2">
    <location>
        <begin position="9"/>
        <end position="99"/>
    </location>
</feature>
<reference evidence="3" key="1">
    <citation type="submission" date="2021-03" db="EMBL/GenBank/DDBJ databases">
        <title>Antimicrobial resistance genes in bacteria isolated from Japanese honey, and their potential for conferring macrolide and lincosamide resistance in the American foulbrood pathogen Paenibacillus larvae.</title>
        <authorList>
            <person name="Okamoto M."/>
            <person name="Kumagai M."/>
            <person name="Kanamori H."/>
            <person name="Takamatsu D."/>
        </authorList>
    </citation>
    <scope>NUCLEOTIDE SEQUENCE</scope>
    <source>
        <strain evidence="3">J41TS4</strain>
    </source>
</reference>
<keyword evidence="1" id="KW-0677">Repeat</keyword>
<protein>
    <recommendedName>
        <fullName evidence="2">Teneurin-like YD-shell domain-containing protein</fullName>
    </recommendedName>
</protein>
<dbReference type="NCBIfam" id="TIGR03696">
    <property type="entry name" value="Rhs_assc_core"/>
    <property type="match status" value="1"/>
</dbReference>